<keyword evidence="1" id="KW-0732">Signal</keyword>
<evidence type="ECO:0000256" key="1">
    <source>
        <dbReference type="ARBA" id="ARBA00022729"/>
    </source>
</evidence>
<name>A0ABD0PCH4_CIRMR</name>
<feature type="non-terminal residue" evidence="4">
    <location>
        <position position="1"/>
    </location>
</feature>
<dbReference type="Gene3D" id="2.60.40.10">
    <property type="entry name" value="Immunoglobulins"/>
    <property type="match status" value="1"/>
</dbReference>
<comment type="caution">
    <text evidence="4">The sequence shown here is derived from an EMBL/GenBank/DDBJ whole genome shotgun (WGS) entry which is preliminary data.</text>
</comment>
<keyword evidence="5" id="KW-1185">Reference proteome</keyword>
<dbReference type="InterPro" id="IPR013783">
    <property type="entry name" value="Ig-like_fold"/>
</dbReference>
<dbReference type="AlphaFoldDB" id="A0ABD0PCH4"/>
<dbReference type="PROSITE" id="PS50835">
    <property type="entry name" value="IG_LIKE"/>
    <property type="match status" value="1"/>
</dbReference>
<reference evidence="4 5" key="1">
    <citation type="submission" date="2024-05" db="EMBL/GenBank/DDBJ databases">
        <title>Genome sequencing and assembly of Indian major carp, Cirrhinus mrigala (Hamilton, 1822).</title>
        <authorList>
            <person name="Mohindra V."/>
            <person name="Chowdhury L.M."/>
            <person name="Lal K."/>
            <person name="Jena J.K."/>
        </authorList>
    </citation>
    <scope>NUCLEOTIDE SEQUENCE [LARGE SCALE GENOMIC DNA]</scope>
    <source>
        <strain evidence="4">CM1030</strain>
        <tissue evidence="4">Blood</tissue>
    </source>
</reference>
<dbReference type="CDD" id="cd00099">
    <property type="entry name" value="IgV"/>
    <property type="match status" value="1"/>
</dbReference>
<sequence>EENEIAEIKCTNNVQNYEVVQWYKQSQSTMDLQLMGYLNMKQEVKETKFNDKIKLEGDGRNNVTLTINTLMLTDSAVYFCAAYYTVLRITSV</sequence>
<dbReference type="EMBL" id="JAMKFB020000017">
    <property type="protein sequence ID" value="KAL0170611.1"/>
    <property type="molecule type" value="Genomic_DNA"/>
</dbReference>
<evidence type="ECO:0000313" key="5">
    <source>
        <dbReference type="Proteomes" id="UP001529510"/>
    </source>
</evidence>
<gene>
    <name evidence="4" type="ORF">M9458_035207</name>
</gene>
<organism evidence="4 5">
    <name type="scientific">Cirrhinus mrigala</name>
    <name type="common">Mrigala</name>
    <dbReference type="NCBI Taxonomy" id="683832"/>
    <lineage>
        <taxon>Eukaryota</taxon>
        <taxon>Metazoa</taxon>
        <taxon>Chordata</taxon>
        <taxon>Craniata</taxon>
        <taxon>Vertebrata</taxon>
        <taxon>Euteleostomi</taxon>
        <taxon>Actinopterygii</taxon>
        <taxon>Neopterygii</taxon>
        <taxon>Teleostei</taxon>
        <taxon>Ostariophysi</taxon>
        <taxon>Cypriniformes</taxon>
        <taxon>Cyprinidae</taxon>
        <taxon>Labeoninae</taxon>
        <taxon>Labeonini</taxon>
        <taxon>Cirrhinus</taxon>
    </lineage>
</organism>
<dbReference type="InterPro" id="IPR050413">
    <property type="entry name" value="TCR_beta_variable"/>
</dbReference>
<dbReference type="SMART" id="SM00406">
    <property type="entry name" value="IGv"/>
    <property type="match status" value="1"/>
</dbReference>
<evidence type="ECO:0000256" key="2">
    <source>
        <dbReference type="ARBA" id="ARBA00022859"/>
    </source>
</evidence>
<dbReference type="PANTHER" id="PTHR23268">
    <property type="entry name" value="T-CELL RECEPTOR BETA CHAIN"/>
    <property type="match status" value="1"/>
</dbReference>
<evidence type="ECO:0000259" key="3">
    <source>
        <dbReference type="PROSITE" id="PS50835"/>
    </source>
</evidence>
<dbReference type="SUPFAM" id="SSF48726">
    <property type="entry name" value="Immunoglobulin"/>
    <property type="match status" value="1"/>
</dbReference>
<proteinExistence type="predicted"/>
<dbReference type="Proteomes" id="UP001529510">
    <property type="component" value="Unassembled WGS sequence"/>
</dbReference>
<dbReference type="InterPro" id="IPR013106">
    <property type="entry name" value="Ig_V-set"/>
</dbReference>
<accession>A0ABD0PCH4</accession>
<protein>
    <recommendedName>
        <fullName evidence="3">Ig-like domain-containing protein</fullName>
    </recommendedName>
</protein>
<feature type="domain" description="Ig-like" evidence="3">
    <location>
        <begin position="1"/>
        <end position="92"/>
    </location>
</feature>
<evidence type="ECO:0000313" key="4">
    <source>
        <dbReference type="EMBL" id="KAL0170611.1"/>
    </source>
</evidence>
<dbReference type="Pfam" id="PF07686">
    <property type="entry name" value="V-set"/>
    <property type="match status" value="1"/>
</dbReference>
<keyword evidence="2" id="KW-0391">Immunity</keyword>
<dbReference type="GO" id="GO:0002376">
    <property type="term" value="P:immune system process"/>
    <property type="evidence" value="ECO:0007669"/>
    <property type="project" value="UniProtKB-KW"/>
</dbReference>
<dbReference type="InterPro" id="IPR007110">
    <property type="entry name" value="Ig-like_dom"/>
</dbReference>
<dbReference type="InterPro" id="IPR036179">
    <property type="entry name" value="Ig-like_dom_sf"/>
</dbReference>